<keyword evidence="1" id="KW-0812">Transmembrane</keyword>
<proteinExistence type="predicted"/>
<evidence type="ECO:0000313" key="2">
    <source>
        <dbReference type="EMBL" id="OCT92061.1"/>
    </source>
</evidence>
<keyword evidence="1" id="KW-1133">Transmembrane helix</keyword>
<name>A0A974DJR5_XENLA</name>
<dbReference type="AlphaFoldDB" id="A0A974DJR5"/>
<organism evidence="2 3">
    <name type="scientific">Xenopus laevis</name>
    <name type="common">African clawed frog</name>
    <dbReference type="NCBI Taxonomy" id="8355"/>
    <lineage>
        <taxon>Eukaryota</taxon>
        <taxon>Metazoa</taxon>
        <taxon>Chordata</taxon>
        <taxon>Craniata</taxon>
        <taxon>Vertebrata</taxon>
        <taxon>Euteleostomi</taxon>
        <taxon>Amphibia</taxon>
        <taxon>Batrachia</taxon>
        <taxon>Anura</taxon>
        <taxon>Pipoidea</taxon>
        <taxon>Pipidae</taxon>
        <taxon>Xenopodinae</taxon>
        <taxon>Xenopus</taxon>
        <taxon>Xenopus</taxon>
    </lineage>
</organism>
<gene>
    <name evidence="2" type="ORF">XELAEV_18015118mg</name>
</gene>
<sequence>MQSDGWISILSKQIQMWCIFPMAISLALLGICTLCLRILHSRQVITSALLCHKRSRISKKGKFVSRFPKFSRDGFSQGSPIGIT</sequence>
<dbReference type="EMBL" id="CM004469">
    <property type="protein sequence ID" value="OCT92061.1"/>
    <property type="molecule type" value="Genomic_DNA"/>
</dbReference>
<reference evidence="3" key="1">
    <citation type="journal article" date="2016" name="Nature">
        <title>Genome evolution in the allotetraploid frog Xenopus laevis.</title>
        <authorList>
            <person name="Session A.M."/>
            <person name="Uno Y."/>
            <person name="Kwon T."/>
            <person name="Chapman J.A."/>
            <person name="Toyoda A."/>
            <person name="Takahashi S."/>
            <person name="Fukui A."/>
            <person name="Hikosaka A."/>
            <person name="Suzuki A."/>
            <person name="Kondo M."/>
            <person name="van Heeringen S.J."/>
            <person name="Quigley I."/>
            <person name="Heinz S."/>
            <person name="Ogino H."/>
            <person name="Ochi H."/>
            <person name="Hellsten U."/>
            <person name="Lyons J.B."/>
            <person name="Simakov O."/>
            <person name="Putnam N."/>
            <person name="Stites J."/>
            <person name="Kuroki Y."/>
            <person name="Tanaka T."/>
            <person name="Michiue T."/>
            <person name="Watanabe M."/>
            <person name="Bogdanovic O."/>
            <person name="Lister R."/>
            <person name="Georgiou G."/>
            <person name="Paranjpe S.S."/>
            <person name="van Kruijsbergen I."/>
            <person name="Shu S."/>
            <person name="Carlson J."/>
            <person name="Kinoshita T."/>
            <person name="Ohta Y."/>
            <person name="Mawaribuchi S."/>
            <person name="Jenkins J."/>
            <person name="Grimwood J."/>
            <person name="Schmutz J."/>
            <person name="Mitros T."/>
            <person name="Mozaffari S.V."/>
            <person name="Suzuki Y."/>
            <person name="Haramoto Y."/>
            <person name="Yamamoto T.S."/>
            <person name="Takagi C."/>
            <person name="Heald R."/>
            <person name="Miller K."/>
            <person name="Haudenschild C."/>
            <person name="Kitzman J."/>
            <person name="Nakayama T."/>
            <person name="Izutsu Y."/>
            <person name="Robert J."/>
            <person name="Fortriede J."/>
            <person name="Burns K."/>
            <person name="Lotay V."/>
            <person name="Karimi K."/>
            <person name="Yasuoka Y."/>
            <person name="Dichmann D.S."/>
            <person name="Flajnik M.F."/>
            <person name="Houston D.W."/>
            <person name="Shendure J."/>
            <person name="DuPasquier L."/>
            <person name="Vize P.D."/>
            <person name="Zorn A.M."/>
            <person name="Ito M."/>
            <person name="Marcotte E.M."/>
            <person name="Wallingford J.B."/>
            <person name="Ito Y."/>
            <person name="Asashima M."/>
            <person name="Ueno N."/>
            <person name="Matsuda Y."/>
            <person name="Veenstra G.J."/>
            <person name="Fujiyama A."/>
            <person name="Harland R.M."/>
            <person name="Taira M."/>
            <person name="Rokhsar D.S."/>
        </authorList>
    </citation>
    <scope>NUCLEOTIDE SEQUENCE [LARGE SCALE GENOMIC DNA]</scope>
    <source>
        <strain evidence="3">J</strain>
    </source>
</reference>
<evidence type="ECO:0000313" key="3">
    <source>
        <dbReference type="Proteomes" id="UP000694892"/>
    </source>
</evidence>
<protein>
    <submittedName>
        <fullName evidence="2">Uncharacterized protein</fullName>
    </submittedName>
</protein>
<feature type="transmembrane region" description="Helical" evidence="1">
    <location>
        <begin position="14"/>
        <end position="39"/>
    </location>
</feature>
<evidence type="ECO:0000256" key="1">
    <source>
        <dbReference type="SAM" id="Phobius"/>
    </source>
</evidence>
<dbReference type="Proteomes" id="UP000694892">
    <property type="component" value="Chromosome 2S"/>
</dbReference>
<keyword evidence="1" id="KW-0472">Membrane</keyword>
<accession>A0A974DJR5</accession>